<feature type="region of interest" description="Disordered" evidence="1">
    <location>
        <begin position="81"/>
        <end position="107"/>
    </location>
</feature>
<evidence type="ECO:0008006" key="4">
    <source>
        <dbReference type="Google" id="ProtNLM"/>
    </source>
</evidence>
<dbReference type="EMBL" id="POUD01000179">
    <property type="protein sequence ID" value="PZG12672.1"/>
    <property type="molecule type" value="Genomic_DNA"/>
</dbReference>
<dbReference type="OrthoDB" id="3872345at2"/>
<sequence length="107" mass="12020">MTSLVEIHRTVPFECRRCWHVWEEHYIVRRIEDQHGNEGEVWLWGGVPVPPPSPGASCPRCGCEQAVTFPDGYLAHHPEAIPRAEPPAPDATPLLSPVPRAARWPIT</sequence>
<evidence type="ECO:0000256" key="1">
    <source>
        <dbReference type="SAM" id="MobiDB-lite"/>
    </source>
</evidence>
<dbReference type="Proteomes" id="UP000249304">
    <property type="component" value="Unassembled WGS sequence"/>
</dbReference>
<gene>
    <name evidence="2" type="ORF">C1J01_32115</name>
</gene>
<keyword evidence="3" id="KW-1185">Reference proteome</keyword>
<accession>A0A2W2DL52</accession>
<evidence type="ECO:0000313" key="2">
    <source>
        <dbReference type="EMBL" id="PZG12672.1"/>
    </source>
</evidence>
<comment type="caution">
    <text evidence="2">The sequence shown here is derived from an EMBL/GenBank/DDBJ whole genome shotgun (WGS) entry which is preliminary data.</text>
</comment>
<dbReference type="AlphaFoldDB" id="A0A2W2DL52"/>
<protein>
    <recommendedName>
        <fullName evidence="4">C2H2-type domain-containing protein</fullName>
    </recommendedName>
</protein>
<organism evidence="2 3">
    <name type="scientific">Nonomuraea aridisoli</name>
    <dbReference type="NCBI Taxonomy" id="2070368"/>
    <lineage>
        <taxon>Bacteria</taxon>
        <taxon>Bacillati</taxon>
        <taxon>Actinomycetota</taxon>
        <taxon>Actinomycetes</taxon>
        <taxon>Streptosporangiales</taxon>
        <taxon>Streptosporangiaceae</taxon>
        <taxon>Nonomuraea</taxon>
    </lineage>
</organism>
<name>A0A2W2DL52_9ACTN</name>
<reference evidence="2 3" key="1">
    <citation type="submission" date="2018-01" db="EMBL/GenBank/DDBJ databases">
        <title>Draft genome sequence of Nonomuraea sp. KC333.</title>
        <authorList>
            <person name="Sahin N."/>
            <person name="Saygin H."/>
            <person name="Ay H."/>
        </authorList>
    </citation>
    <scope>NUCLEOTIDE SEQUENCE [LARGE SCALE GENOMIC DNA]</scope>
    <source>
        <strain evidence="2 3">KC333</strain>
    </source>
</reference>
<dbReference type="RefSeq" id="WP_111182736.1">
    <property type="nucleotide sequence ID" value="NZ_POUD01000179.1"/>
</dbReference>
<proteinExistence type="predicted"/>
<evidence type="ECO:0000313" key="3">
    <source>
        <dbReference type="Proteomes" id="UP000249304"/>
    </source>
</evidence>